<dbReference type="PANTHER" id="PTHR43433:SF5">
    <property type="entry name" value="AB HYDROLASE-1 DOMAIN-CONTAINING PROTEIN"/>
    <property type="match status" value="1"/>
</dbReference>
<feature type="signal peptide" evidence="1">
    <location>
        <begin position="1"/>
        <end position="20"/>
    </location>
</feature>
<dbReference type="OrthoDB" id="190201at2759"/>
<dbReference type="InterPro" id="IPR029058">
    <property type="entry name" value="AB_hydrolase_fold"/>
</dbReference>
<accession>A0A2I1C9B6</accession>
<dbReference type="STRING" id="1392255.A0A2I1C9B6"/>
<evidence type="ECO:0000256" key="1">
    <source>
        <dbReference type="SAM" id="SignalP"/>
    </source>
</evidence>
<dbReference type="AlphaFoldDB" id="A0A2I1C9B6"/>
<sequence length="292" mass="31990">MVKIALFASLLLSGIAQGLAIAERATTPVWLTLPPTPPLPSPISKARIPVDGVELWIQKYNEDARKTPLVFDHGGLGYSAYFGAVLSRLIAKGHYVIALDRRGHGRSTFKEDDVFTFDLFANNIYEQLKAVGVSKYNVVGWSDGGATTISALLNRTISPTIEKAFLFGAFMVPSDSNPNFPNTDIYSQFVARCAKEYSQLQPQANFTSFATKVATLEATLPKFTNAQLRTIDGSRVRIAGAQYDEAVNLDVPAKLHAAIPDSSLVILKNVSHFAPLQDPDQFTRALEDFFYA</sequence>
<dbReference type="RefSeq" id="XP_024682827.1">
    <property type="nucleotide sequence ID" value="XM_024827332.1"/>
</dbReference>
<evidence type="ECO:0000313" key="3">
    <source>
        <dbReference type="EMBL" id="PKX94232.1"/>
    </source>
</evidence>
<name>A0A2I1C9B6_ASPN1</name>
<gene>
    <name evidence="3" type="ORF">P174DRAFT_441518</name>
</gene>
<organism evidence="3 4">
    <name type="scientific">Aspergillus novofumigatus (strain IBT 16806)</name>
    <dbReference type="NCBI Taxonomy" id="1392255"/>
    <lineage>
        <taxon>Eukaryota</taxon>
        <taxon>Fungi</taxon>
        <taxon>Dikarya</taxon>
        <taxon>Ascomycota</taxon>
        <taxon>Pezizomycotina</taxon>
        <taxon>Eurotiomycetes</taxon>
        <taxon>Eurotiomycetidae</taxon>
        <taxon>Eurotiales</taxon>
        <taxon>Aspergillaceae</taxon>
        <taxon>Aspergillus</taxon>
        <taxon>Aspergillus subgen. Fumigati</taxon>
    </lineage>
</organism>
<dbReference type="GeneID" id="36534657"/>
<evidence type="ECO:0000259" key="2">
    <source>
        <dbReference type="Pfam" id="PF00561"/>
    </source>
</evidence>
<reference evidence="4" key="1">
    <citation type="journal article" date="2018" name="Proc. Natl. Acad. Sci. U.S.A.">
        <title>Linking secondary metabolites to gene clusters through genome sequencing of six diverse Aspergillus species.</title>
        <authorList>
            <person name="Kaerboelling I."/>
            <person name="Vesth T.C."/>
            <person name="Frisvad J.C."/>
            <person name="Nybo J.L."/>
            <person name="Theobald S."/>
            <person name="Kuo A."/>
            <person name="Bowyer P."/>
            <person name="Matsuda Y."/>
            <person name="Mondo S."/>
            <person name="Lyhne E.K."/>
            <person name="Kogle M.E."/>
            <person name="Clum A."/>
            <person name="Lipzen A."/>
            <person name="Salamov A."/>
            <person name="Ngan C.Y."/>
            <person name="Daum C."/>
            <person name="Chiniquy J."/>
            <person name="Barry K."/>
            <person name="LaButti K."/>
            <person name="Haridas S."/>
            <person name="Simmons B.A."/>
            <person name="Magnuson J.K."/>
            <person name="Mortensen U.H."/>
            <person name="Larsen T.O."/>
            <person name="Grigoriev I.V."/>
            <person name="Baker S.E."/>
            <person name="Andersen M.R."/>
        </authorList>
    </citation>
    <scope>NUCLEOTIDE SEQUENCE [LARGE SCALE GENOMIC DNA]</scope>
    <source>
        <strain evidence="4">IBT 16806</strain>
    </source>
</reference>
<protein>
    <submittedName>
        <fullName evidence="3">Putative alpha/beta fold family hydrolase</fullName>
    </submittedName>
</protein>
<feature type="domain" description="AB hydrolase-1" evidence="2">
    <location>
        <begin position="68"/>
        <end position="155"/>
    </location>
</feature>
<dbReference type="OMA" id="HGRSTFK"/>
<dbReference type="VEuPathDB" id="FungiDB:P174DRAFT_441518"/>
<dbReference type="PANTHER" id="PTHR43433">
    <property type="entry name" value="HYDROLASE, ALPHA/BETA FOLD FAMILY PROTEIN"/>
    <property type="match status" value="1"/>
</dbReference>
<proteinExistence type="predicted"/>
<feature type="chain" id="PRO_5014139144" evidence="1">
    <location>
        <begin position="21"/>
        <end position="292"/>
    </location>
</feature>
<dbReference type="InterPro" id="IPR050471">
    <property type="entry name" value="AB_hydrolase"/>
</dbReference>
<dbReference type="Pfam" id="PF00561">
    <property type="entry name" value="Abhydrolase_1"/>
    <property type="match status" value="1"/>
</dbReference>
<keyword evidence="3" id="KW-0378">Hydrolase</keyword>
<evidence type="ECO:0000313" key="4">
    <source>
        <dbReference type="Proteomes" id="UP000234474"/>
    </source>
</evidence>
<dbReference type="Gene3D" id="3.40.50.1820">
    <property type="entry name" value="alpha/beta hydrolase"/>
    <property type="match status" value="1"/>
</dbReference>
<keyword evidence="4" id="KW-1185">Reference proteome</keyword>
<dbReference type="InterPro" id="IPR000073">
    <property type="entry name" value="AB_hydrolase_1"/>
</dbReference>
<dbReference type="SUPFAM" id="SSF53474">
    <property type="entry name" value="alpha/beta-Hydrolases"/>
    <property type="match status" value="1"/>
</dbReference>
<dbReference type="Proteomes" id="UP000234474">
    <property type="component" value="Unassembled WGS sequence"/>
</dbReference>
<dbReference type="EMBL" id="MSZS01000004">
    <property type="protein sequence ID" value="PKX94232.1"/>
    <property type="molecule type" value="Genomic_DNA"/>
</dbReference>
<dbReference type="GO" id="GO:0016787">
    <property type="term" value="F:hydrolase activity"/>
    <property type="evidence" value="ECO:0007669"/>
    <property type="project" value="UniProtKB-KW"/>
</dbReference>
<comment type="caution">
    <text evidence="3">The sequence shown here is derived from an EMBL/GenBank/DDBJ whole genome shotgun (WGS) entry which is preliminary data.</text>
</comment>
<keyword evidence="1" id="KW-0732">Signal</keyword>